<protein>
    <submittedName>
        <fullName evidence="1">Uncharacterized protein</fullName>
    </submittedName>
</protein>
<gene>
    <name evidence="1" type="ORF">J2Y00_002452</name>
</gene>
<comment type="caution">
    <text evidence="1">The sequence shown here is derived from an EMBL/GenBank/DDBJ whole genome shotgun (WGS) entry which is preliminary data.</text>
</comment>
<name>A0AAE4BM99_9DEIO</name>
<dbReference type="Proteomes" id="UP001185331">
    <property type="component" value="Unassembled WGS sequence"/>
</dbReference>
<accession>A0AAE4BM99</accession>
<evidence type="ECO:0000313" key="2">
    <source>
        <dbReference type="Proteomes" id="UP001185331"/>
    </source>
</evidence>
<dbReference type="AlphaFoldDB" id="A0AAE4BM99"/>
<proteinExistence type="predicted"/>
<organism evidence="1 2">
    <name type="scientific">Deinococcus soli</name>
    <name type="common">ex Cha et al. 2016</name>
    <dbReference type="NCBI Taxonomy" id="1309411"/>
    <lineage>
        <taxon>Bacteria</taxon>
        <taxon>Thermotogati</taxon>
        <taxon>Deinococcota</taxon>
        <taxon>Deinococci</taxon>
        <taxon>Deinococcales</taxon>
        <taxon>Deinococcaceae</taxon>
        <taxon>Deinococcus</taxon>
    </lineage>
</organism>
<sequence>MQNRDLTAQARRLATLLDEEFGVKAGHARIMQLLARSLGYASHQALRADTQGEPPAQPAPTIWTRPMTQDELQAGLNPQGLITGTVAVTQAELIGRDLRDVHATLSQKLTGTVLLGDVTFEVTGMTGRDLLVQVTGQGRLAAQTGGFLPVVDCEVRGAGGRRVGFDSARYFLSLSDRELMAYACGLRGSGEGATPVAEDTRAWDPKVDRLIEMSPEGYTCTYDREQVVLLALVARPHLREQLVGRADWPDARRLARWNLPSEEDLYLPALRHAMREAQLTDQSVHAAAHAANMNLDSSLSGDALLRALLEEADLELARDLLEYAAKYHAPT</sequence>
<evidence type="ECO:0000313" key="1">
    <source>
        <dbReference type="EMBL" id="MDR6218855.1"/>
    </source>
</evidence>
<dbReference type="EMBL" id="JAVDQK010000005">
    <property type="protein sequence ID" value="MDR6218855.1"/>
    <property type="molecule type" value="Genomic_DNA"/>
</dbReference>
<dbReference type="RefSeq" id="WP_309853564.1">
    <property type="nucleotide sequence ID" value="NZ_JAVDQJ010000004.1"/>
</dbReference>
<reference evidence="1" key="1">
    <citation type="submission" date="2023-07" db="EMBL/GenBank/DDBJ databases">
        <title>Sorghum-associated microbial communities from plants grown in Nebraska, USA.</title>
        <authorList>
            <person name="Schachtman D."/>
        </authorList>
    </citation>
    <scope>NUCLEOTIDE SEQUENCE</scope>
    <source>
        <strain evidence="1">BE330</strain>
    </source>
</reference>